<organism evidence="1 2">
    <name type="scientific">[Clostridium] symbiosum ATCC 14940</name>
    <dbReference type="NCBI Taxonomy" id="411472"/>
    <lineage>
        <taxon>Bacteria</taxon>
        <taxon>Bacillati</taxon>
        <taxon>Bacillota</taxon>
        <taxon>Clostridia</taxon>
        <taxon>Lachnospirales</taxon>
        <taxon>Lachnospiraceae</taxon>
        <taxon>Otoolea</taxon>
    </lineage>
</organism>
<accession>A0ABC9TV67</accession>
<name>A0ABC9TV67_CLOSY</name>
<reference evidence="1 2" key="1">
    <citation type="submission" date="2013-07" db="EMBL/GenBank/DDBJ databases">
        <authorList>
            <person name="Weinstock G."/>
            <person name="Sodergren E."/>
            <person name="Wylie T."/>
            <person name="Fulton L."/>
            <person name="Fulton R."/>
            <person name="Fronick C."/>
            <person name="O'Laughlin M."/>
            <person name="Godfrey J."/>
            <person name="Miner T."/>
            <person name="Herter B."/>
            <person name="Appelbaum E."/>
            <person name="Cordes M."/>
            <person name="Lek S."/>
            <person name="Wollam A."/>
            <person name="Pepin K.H."/>
            <person name="Palsikar V.B."/>
            <person name="Mitreva M."/>
            <person name="Wilson R.K."/>
        </authorList>
    </citation>
    <scope>NUCLEOTIDE SEQUENCE [LARGE SCALE GENOMIC DNA]</scope>
    <source>
        <strain evidence="1 2">ATCC 14940</strain>
    </source>
</reference>
<sequence length="78" mass="9359">MTRSRLEEHLGEKVKIRLFDDSVYDGYLHKTGEVKFKNDPNLYIPRKLYFLTDENNVCRSCLFRVSHIKGFQMLDLLY</sequence>
<dbReference type="Proteomes" id="UP000016491">
    <property type="component" value="Unassembled WGS sequence"/>
</dbReference>
<evidence type="ECO:0000313" key="1">
    <source>
        <dbReference type="EMBL" id="ERI75484.1"/>
    </source>
</evidence>
<comment type="caution">
    <text evidence="1">The sequence shown here is derived from an EMBL/GenBank/DDBJ whole genome shotgun (WGS) entry which is preliminary data.</text>
</comment>
<evidence type="ECO:0000313" key="2">
    <source>
        <dbReference type="Proteomes" id="UP000016491"/>
    </source>
</evidence>
<protein>
    <submittedName>
        <fullName evidence="1">Uncharacterized protein</fullName>
    </submittedName>
</protein>
<proteinExistence type="predicted"/>
<dbReference type="AlphaFoldDB" id="A0ABC9TV67"/>
<gene>
    <name evidence="1" type="ORF">CLOSYM_03214</name>
</gene>
<dbReference type="EMBL" id="AWSU01000246">
    <property type="protein sequence ID" value="ERI75484.1"/>
    <property type="molecule type" value="Genomic_DNA"/>
</dbReference>